<evidence type="ECO:0000256" key="1">
    <source>
        <dbReference type="SAM" id="SignalP"/>
    </source>
</evidence>
<accession>A0ABP6Q0R6</accession>
<dbReference type="EMBL" id="BAAAUV010000002">
    <property type="protein sequence ID" value="GAA3198979.1"/>
    <property type="molecule type" value="Genomic_DNA"/>
</dbReference>
<feature type="chain" id="PRO_5046060352" description="Lipoprotein" evidence="1">
    <location>
        <begin position="22"/>
        <end position="243"/>
    </location>
</feature>
<evidence type="ECO:0000313" key="3">
    <source>
        <dbReference type="Proteomes" id="UP001501237"/>
    </source>
</evidence>
<name>A0ABP6Q0R6_9ACTN</name>
<dbReference type="PROSITE" id="PS51257">
    <property type="entry name" value="PROKAR_LIPOPROTEIN"/>
    <property type="match status" value="1"/>
</dbReference>
<gene>
    <name evidence="2" type="ORF">GCM10010468_11040</name>
</gene>
<dbReference type="Proteomes" id="UP001501237">
    <property type="component" value="Unassembled WGS sequence"/>
</dbReference>
<feature type="signal peptide" evidence="1">
    <location>
        <begin position="1"/>
        <end position="21"/>
    </location>
</feature>
<keyword evidence="3" id="KW-1185">Reference proteome</keyword>
<evidence type="ECO:0000313" key="2">
    <source>
        <dbReference type="EMBL" id="GAA3198979.1"/>
    </source>
</evidence>
<keyword evidence="1" id="KW-0732">Signal</keyword>
<sequence length="243" mass="24596">MRSLGWTAVLLVLCGCGPEPAAVPPAVAPVAPVAPQVYCHQDAVPLSALDRPRPATGLSADGRAALGGAGVGPVGDLASWSIVEDTPARMTLIRELGAGTEGGAYRLLSAERPQGAATGGAKGGWRLRVSSRCDLHRVPQGLGAADVVLDPAGPAVTRDAREVRLLVTEQACASGADAGGRIRASVERTATEVRLTIGVAGAGGAQDCRGNPPTPYTADLGEPLGDRILVDASSHPPVMLART</sequence>
<organism evidence="2 3">
    <name type="scientific">Actinocorallia longicatena</name>
    <dbReference type="NCBI Taxonomy" id="111803"/>
    <lineage>
        <taxon>Bacteria</taxon>
        <taxon>Bacillati</taxon>
        <taxon>Actinomycetota</taxon>
        <taxon>Actinomycetes</taxon>
        <taxon>Streptosporangiales</taxon>
        <taxon>Thermomonosporaceae</taxon>
        <taxon>Actinocorallia</taxon>
    </lineage>
</organism>
<reference evidence="3" key="1">
    <citation type="journal article" date="2019" name="Int. J. Syst. Evol. Microbiol.">
        <title>The Global Catalogue of Microorganisms (GCM) 10K type strain sequencing project: providing services to taxonomists for standard genome sequencing and annotation.</title>
        <authorList>
            <consortium name="The Broad Institute Genomics Platform"/>
            <consortium name="The Broad Institute Genome Sequencing Center for Infectious Disease"/>
            <person name="Wu L."/>
            <person name="Ma J."/>
        </authorList>
    </citation>
    <scope>NUCLEOTIDE SEQUENCE [LARGE SCALE GENOMIC DNA]</scope>
    <source>
        <strain evidence="3">JCM 9377</strain>
    </source>
</reference>
<evidence type="ECO:0008006" key="4">
    <source>
        <dbReference type="Google" id="ProtNLM"/>
    </source>
</evidence>
<comment type="caution">
    <text evidence="2">The sequence shown here is derived from an EMBL/GenBank/DDBJ whole genome shotgun (WGS) entry which is preliminary data.</text>
</comment>
<proteinExistence type="predicted"/>
<dbReference type="RefSeq" id="WP_344822830.1">
    <property type="nucleotide sequence ID" value="NZ_BAAAUV010000002.1"/>
</dbReference>
<protein>
    <recommendedName>
        <fullName evidence="4">Lipoprotein</fullName>
    </recommendedName>
</protein>